<evidence type="ECO:0000313" key="2">
    <source>
        <dbReference type="EMBL" id="PDK40182.1"/>
    </source>
</evidence>
<dbReference type="Proteomes" id="UP000219632">
    <property type="component" value="Unassembled WGS sequence"/>
</dbReference>
<keyword evidence="1" id="KW-1133">Transmembrane helix</keyword>
<reference evidence="2 3" key="1">
    <citation type="submission" date="2017-09" db="EMBL/GenBank/DDBJ databases">
        <title>Draft Genomes of 144 Listeria Monocytogenes isolates from foods.</title>
        <authorList>
            <person name="Wu C.H."/>
            <person name="Ng J."/>
            <person name="Kiang D."/>
            <person name="Chen C.-Y."/>
            <person name="Frink S."/>
            <person name="Lafrades M."/>
            <person name="Morales C."/>
            <person name="Park P."/>
            <person name="Zwick M."/>
        </authorList>
    </citation>
    <scope>NUCLEOTIDE SEQUENCE [LARGE SCALE GENOMIC DNA]</scope>
    <source>
        <strain evidence="2 3">CDPHFDLB-F14M01633.75-2</strain>
    </source>
</reference>
<keyword evidence="1" id="KW-0812">Transmembrane</keyword>
<evidence type="ECO:0000313" key="3">
    <source>
        <dbReference type="Proteomes" id="UP000219632"/>
    </source>
</evidence>
<keyword evidence="1" id="KW-0472">Membrane</keyword>
<dbReference type="RefSeq" id="WP_097350965.1">
    <property type="nucleotide sequence ID" value="NZ_CP122330.1"/>
</dbReference>
<feature type="transmembrane region" description="Helical" evidence="1">
    <location>
        <begin position="60"/>
        <end position="77"/>
    </location>
</feature>
<comment type="caution">
    <text evidence="2">The sequence shown here is derived from an EMBL/GenBank/DDBJ whole genome shotgun (WGS) entry which is preliminary data.</text>
</comment>
<evidence type="ECO:0000256" key="1">
    <source>
        <dbReference type="SAM" id="Phobius"/>
    </source>
</evidence>
<accession>A0ABX4ICY2</accession>
<gene>
    <name evidence="2" type="ORF">AFZ32_14045</name>
</gene>
<evidence type="ECO:0008006" key="4">
    <source>
        <dbReference type="Google" id="ProtNLM"/>
    </source>
</evidence>
<feature type="transmembrane region" description="Helical" evidence="1">
    <location>
        <begin position="35"/>
        <end position="53"/>
    </location>
</feature>
<organism evidence="2 3">
    <name type="scientific">Listeria welshimeri</name>
    <dbReference type="NCBI Taxonomy" id="1643"/>
    <lineage>
        <taxon>Bacteria</taxon>
        <taxon>Bacillati</taxon>
        <taxon>Bacillota</taxon>
        <taxon>Bacilli</taxon>
        <taxon>Bacillales</taxon>
        <taxon>Listeriaceae</taxon>
        <taxon>Listeria</taxon>
    </lineage>
</organism>
<sequence length="79" mass="9147">MKKIIKIILIASFILFLFNNMWTMFKTKEGIDSPLWIQFALLISYLASAIVTYKSKWFGFFSIFVVGVLLMLVSILVSF</sequence>
<keyword evidence="3" id="KW-1185">Reference proteome</keyword>
<feature type="transmembrane region" description="Helical" evidence="1">
    <location>
        <begin position="7"/>
        <end position="23"/>
    </location>
</feature>
<dbReference type="EMBL" id="NYPG01000012">
    <property type="protein sequence ID" value="PDK40182.1"/>
    <property type="molecule type" value="Genomic_DNA"/>
</dbReference>
<protein>
    <recommendedName>
        <fullName evidence="4">DUF3953 domain-containing protein</fullName>
    </recommendedName>
</protein>
<name>A0ABX4ICY2_LISWE</name>
<proteinExistence type="predicted"/>